<dbReference type="RefSeq" id="WP_345040766.1">
    <property type="nucleotide sequence ID" value="NZ_BAABBA010000009.1"/>
</dbReference>
<feature type="domain" description="Phage shock protein PspC N-terminal" evidence="8">
    <location>
        <begin position="86"/>
        <end position="136"/>
    </location>
</feature>
<feature type="transmembrane region" description="Helical" evidence="7">
    <location>
        <begin position="395"/>
        <end position="417"/>
    </location>
</feature>
<evidence type="ECO:0000256" key="6">
    <source>
        <dbReference type="SAM" id="MobiDB-lite"/>
    </source>
</evidence>
<feature type="compositionally biased region" description="Pro residues" evidence="6">
    <location>
        <begin position="314"/>
        <end position="333"/>
    </location>
</feature>
<feature type="compositionally biased region" description="Basic and acidic residues" evidence="6">
    <location>
        <begin position="11"/>
        <end position="23"/>
    </location>
</feature>
<feature type="region of interest" description="Disordered" evidence="6">
    <location>
        <begin position="314"/>
        <end position="334"/>
    </location>
</feature>
<gene>
    <name evidence="9" type="ORF">GCM10022262_20980</name>
</gene>
<keyword evidence="4 7" id="KW-1133">Transmembrane helix</keyword>
<comment type="subcellular location">
    <subcellularLocation>
        <location evidence="1">Cell membrane</location>
        <topology evidence="1">Single-pass membrane protein</topology>
    </subcellularLocation>
</comment>
<evidence type="ECO:0000256" key="4">
    <source>
        <dbReference type="ARBA" id="ARBA00022989"/>
    </source>
</evidence>
<accession>A0ABP8EUS1</accession>
<dbReference type="Proteomes" id="UP001499841">
    <property type="component" value="Unassembled WGS sequence"/>
</dbReference>
<dbReference type="PANTHER" id="PTHR33885">
    <property type="entry name" value="PHAGE SHOCK PROTEIN C"/>
    <property type="match status" value="1"/>
</dbReference>
<evidence type="ECO:0000256" key="3">
    <source>
        <dbReference type="ARBA" id="ARBA00022692"/>
    </source>
</evidence>
<comment type="caution">
    <text evidence="9">The sequence shown here is derived from an EMBL/GenBank/DDBJ whole genome shotgun (WGS) entry which is preliminary data.</text>
</comment>
<reference evidence="10" key="1">
    <citation type="journal article" date="2019" name="Int. J. Syst. Evol. Microbiol.">
        <title>The Global Catalogue of Microorganisms (GCM) 10K type strain sequencing project: providing services to taxonomists for standard genome sequencing and annotation.</title>
        <authorList>
            <consortium name="The Broad Institute Genomics Platform"/>
            <consortium name="The Broad Institute Genome Sequencing Center for Infectious Disease"/>
            <person name="Wu L."/>
            <person name="Ma J."/>
        </authorList>
    </citation>
    <scope>NUCLEOTIDE SEQUENCE [LARGE SCALE GENOMIC DNA]</scope>
    <source>
        <strain evidence="10">JCM 17459</strain>
    </source>
</reference>
<feature type="region of interest" description="Disordered" evidence="6">
    <location>
        <begin position="204"/>
        <end position="271"/>
    </location>
</feature>
<feature type="transmembrane region" description="Helical" evidence="7">
    <location>
        <begin position="111"/>
        <end position="133"/>
    </location>
</feature>
<evidence type="ECO:0000256" key="2">
    <source>
        <dbReference type="ARBA" id="ARBA00022475"/>
    </source>
</evidence>
<proteinExistence type="predicted"/>
<dbReference type="Pfam" id="PF04024">
    <property type="entry name" value="PspC"/>
    <property type="match status" value="1"/>
</dbReference>
<feature type="transmembrane region" description="Helical" evidence="7">
    <location>
        <begin position="338"/>
        <end position="359"/>
    </location>
</feature>
<feature type="compositionally biased region" description="Pro residues" evidence="6">
    <location>
        <begin position="210"/>
        <end position="233"/>
    </location>
</feature>
<dbReference type="InterPro" id="IPR007168">
    <property type="entry name" value="Phageshock_PspC_N"/>
</dbReference>
<dbReference type="EMBL" id="BAABBA010000009">
    <property type="protein sequence ID" value="GAA4287739.1"/>
    <property type="molecule type" value="Genomic_DNA"/>
</dbReference>
<evidence type="ECO:0000313" key="9">
    <source>
        <dbReference type="EMBL" id="GAA4287739.1"/>
    </source>
</evidence>
<feature type="transmembrane region" description="Helical" evidence="7">
    <location>
        <begin position="183"/>
        <end position="201"/>
    </location>
</feature>
<feature type="transmembrane region" description="Helical" evidence="7">
    <location>
        <begin position="365"/>
        <end position="388"/>
    </location>
</feature>
<dbReference type="InterPro" id="IPR052027">
    <property type="entry name" value="PspC"/>
</dbReference>
<keyword evidence="5 7" id="KW-0472">Membrane</keyword>
<sequence>MTTNDSSPEPGRPDRTPGDRPHDGGPAPFGPQGGPAPSGPQGGPAYTGPLGGPPPQPPPAWVGQPRQESTAGFFDSLRRTGIWRGQDRWIGGVAAGIARRLDVDPLLVRGILVVMSFFGGLGLLLYGLGWALLPEESDGRIHLQEALRGNVDAALAGAVAFAVIGISRPGTWWGGWDYRGGGWFLFGLAVVAVVLIVVAAFSRRGSGRPPAAPPGAEPGPGPQGWTAPPPPAAPAAWTEARSDAEPTTAYGRAAYGDPAPAPQRPGAAPATGYAPAYQATAHQAPAYQAPAYQAPSGYDPTAYPATAAYQGAPAPAPYPTQPLPPVPPRPRTPGPGSAVVAVVLALCLLTTAALLMWDLTDPQGWLLPVTIGGSILLLLGLGVMVSALRGRRGGALAILGVLLALVVVPATLASTVAPFHEGLSTGAGFGDRSFTPATAGSAAAGYQLVAGDLDVDLSEVDLSGGPVTVPLELGAGDLSLVVPADAAVRIEAELGAGRIEGRTQAGWSGPMSSSPSDSSGPVVWADGNAIDATFLSPAAQEDDAELVVQIRAGAGNIHIEEQQ</sequence>
<evidence type="ECO:0000259" key="8">
    <source>
        <dbReference type="Pfam" id="PF04024"/>
    </source>
</evidence>
<name>A0ABP8EUS1_9MICO</name>
<feature type="transmembrane region" description="Helical" evidence="7">
    <location>
        <begin position="153"/>
        <end position="171"/>
    </location>
</feature>
<evidence type="ECO:0000256" key="7">
    <source>
        <dbReference type="SAM" id="Phobius"/>
    </source>
</evidence>
<protein>
    <recommendedName>
        <fullName evidence="8">Phage shock protein PspC N-terminal domain-containing protein</fullName>
    </recommendedName>
</protein>
<keyword evidence="3 7" id="KW-0812">Transmembrane</keyword>
<evidence type="ECO:0000256" key="5">
    <source>
        <dbReference type="ARBA" id="ARBA00023136"/>
    </source>
</evidence>
<keyword evidence="2" id="KW-1003">Cell membrane</keyword>
<feature type="compositionally biased region" description="Pro residues" evidence="6">
    <location>
        <begin position="51"/>
        <end position="60"/>
    </location>
</feature>
<dbReference type="PANTHER" id="PTHR33885:SF3">
    <property type="entry name" value="PHAGE SHOCK PROTEIN C"/>
    <property type="match status" value="1"/>
</dbReference>
<evidence type="ECO:0000313" key="10">
    <source>
        <dbReference type="Proteomes" id="UP001499841"/>
    </source>
</evidence>
<organism evidence="9 10">
    <name type="scientific">Georgenia daeguensis</name>
    <dbReference type="NCBI Taxonomy" id="908355"/>
    <lineage>
        <taxon>Bacteria</taxon>
        <taxon>Bacillati</taxon>
        <taxon>Actinomycetota</taxon>
        <taxon>Actinomycetes</taxon>
        <taxon>Micrococcales</taxon>
        <taxon>Bogoriellaceae</taxon>
        <taxon>Georgenia</taxon>
    </lineage>
</organism>
<evidence type="ECO:0000256" key="1">
    <source>
        <dbReference type="ARBA" id="ARBA00004162"/>
    </source>
</evidence>
<feature type="region of interest" description="Disordered" evidence="6">
    <location>
        <begin position="1"/>
        <end position="67"/>
    </location>
</feature>
<keyword evidence="10" id="KW-1185">Reference proteome</keyword>